<keyword evidence="4 5" id="KW-0071">Autoinducer synthesis</keyword>
<dbReference type="AlphaFoldDB" id="A0A060I9H0"/>
<proteinExistence type="inferred from homology"/>
<dbReference type="EMBL" id="CP006986">
    <property type="protein sequence ID" value="AIC28276.1"/>
    <property type="molecule type" value="Genomic_DNA"/>
</dbReference>
<comment type="catalytic activity">
    <reaction evidence="6">
        <text>a fatty acyl-[ACP] + S-adenosyl-L-methionine = an N-acyl-L-homoserine lactone + S-methyl-5'-thioadenosine + holo-[ACP] + H(+)</text>
        <dbReference type="Rhea" id="RHEA:10096"/>
        <dbReference type="Rhea" id="RHEA-COMP:9685"/>
        <dbReference type="Rhea" id="RHEA-COMP:14125"/>
        <dbReference type="ChEBI" id="CHEBI:15378"/>
        <dbReference type="ChEBI" id="CHEBI:17509"/>
        <dbReference type="ChEBI" id="CHEBI:55474"/>
        <dbReference type="ChEBI" id="CHEBI:59789"/>
        <dbReference type="ChEBI" id="CHEBI:64479"/>
        <dbReference type="ChEBI" id="CHEBI:138651"/>
        <dbReference type="EC" id="2.3.1.184"/>
    </reaction>
</comment>
<organism evidence="7 8">
    <name type="scientific">Rhizobium etli bv. mimosae str. IE4771</name>
    <dbReference type="NCBI Taxonomy" id="1432050"/>
    <lineage>
        <taxon>Bacteria</taxon>
        <taxon>Pseudomonadati</taxon>
        <taxon>Pseudomonadota</taxon>
        <taxon>Alphaproteobacteria</taxon>
        <taxon>Hyphomicrobiales</taxon>
        <taxon>Rhizobiaceae</taxon>
        <taxon>Rhizobium/Agrobacterium group</taxon>
        <taxon>Rhizobium</taxon>
    </lineage>
</organism>
<evidence type="ECO:0000313" key="7">
    <source>
        <dbReference type="EMBL" id="AIC28276.1"/>
    </source>
</evidence>
<dbReference type="EC" id="2.3.1.184" evidence="6"/>
<dbReference type="PANTHER" id="PTHR39322:SF1">
    <property type="entry name" value="ISOVALERYL-HOMOSERINE LACTONE SYNTHASE"/>
    <property type="match status" value="1"/>
</dbReference>
<evidence type="ECO:0000313" key="8">
    <source>
        <dbReference type="Proteomes" id="UP000027180"/>
    </source>
</evidence>
<dbReference type="KEGG" id="rei:IE4771_CH03188"/>
<dbReference type="Gene3D" id="3.40.630.30">
    <property type="match status" value="1"/>
</dbReference>
<dbReference type="RefSeq" id="WP_038690244.1">
    <property type="nucleotide sequence ID" value="NZ_CP006986.1"/>
</dbReference>
<evidence type="ECO:0000256" key="3">
    <source>
        <dbReference type="ARBA" id="ARBA00022691"/>
    </source>
</evidence>
<accession>A0A060I9H0</accession>
<dbReference type="Pfam" id="PF00765">
    <property type="entry name" value="Autoind_synth"/>
    <property type="match status" value="1"/>
</dbReference>
<comment type="similarity">
    <text evidence="5 6">Belongs to the autoinducer synthase family.</text>
</comment>
<dbReference type="PANTHER" id="PTHR39322">
    <property type="entry name" value="ACYL-HOMOSERINE-LACTONE SYNTHASE"/>
    <property type="match status" value="1"/>
</dbReference>
<keyword evidence="1 5" id="KW-0673">Quorum sensing</keyword>
<evidence type="ECO:0000256" key="4">
    <source>
        <dbReference type="ARBA" id="ARBA00022929"/>
    </source>
</evidence>
<dbReference type="Proteomes" id="UP000027180">
    <property type="component" value="Chromosome"/>
</dbReference>
<dbReference type="PROSITE" id="PS51187">
    <property type="entry name" value="AUTOINDUCER_SYNTH_2"/>
    <property type="match status" value="1"/>
</dbReference>
<keyword evidence="3 6" id="KW-0949">S-adenosyl-L-methionine</keyword>
<keyword evidence="7" id="KW-0012">Acyltransferase</keyword>
<dbReference type="GO" id="GO:0061579">
    <property type="term" value="F:N-acyl homoserine lactone synthase activity"/>
    <property type="evidence" value="ECO:0007669"/>
    <property type="project" value="UniProtKB-UniRule"/>
</dbReference>
<dbReference type="HOGENOM" id="CLU_085711_4_0_5"/>
<evidence type="ECO:0000256" key="5">
    <source>
        <dbReference type="PROSITE-ProRule" id="PRU00533"/>
    </source>
</evidence>
<dbReference type="GO" id="GO:0009372">
    <property type="term" value="P:quorum sensing"/>
    <property type="evidence" value="ECO:0007669"/>
    <property type="project" value="UniProtKB-UniRule"/>
</dbReference>
<evidence type="ECO:0000256" key="6">
    <source>
        <dbReference type="RuleBase" id="RU361135"/>
    </source>
</evidence>
<gene>
    <name evidence="7" type="primary">raiI-1</name>
    <name evidence="7" type="ORF">IE4771_CH03188</name>
</gene>
<sequence length="221" mass="24852">MFVIIQAHEYQKYAAVLDQMFRLRKKVFADTLGWDVPVIGPYERDSYDALAPAYLVWCNDSRTRLYGGMRLMPTTGPTLLYDVFRETFPAAADLVAPGIWEGTRMCIDEEAIAGDFPNIDAGRAFSMMLLALCECALDHGIHTMISNYEPYLKRVYKRAGAEVEELGRADGYGKYPVCCGAFEVSDRVLRKMRAALGLTLPLYVRHVPARSVVTQFLEMAA</sequence>
<dbReference type="OrthoDB" id="6169313at2"/>
<protein>
    <recommendedName>
        <fullName evidence="6">Acyl-homoserine-lactone synthase</fullName>
        <ecNumber evidence="6">2.3.1.184</ecNumber>
    </recommendedName>
    <alternativeName>
        <fullName evidence="6">Autoinducer synthesis protein</fullName>
    </alternativeName>
</protein>
<dbReference type="PRINTS" id="PR01549">
    <property type="entry name" value="AUTOINDCRSYN"/>
</dbReference>
<name>A0A060I9H0_RHIET</name>
<dbReference type="GO" id="GO:0007165">
    <property type="term" value="P:signal transduction"/>
    <property type="evidence" value="ECO:0007669"/>
    <property type="project" value="TreeGrafter"/>
</dbReference>
<dbReference type="SUPFAM" id="SSF55729">
    <property type="entry name" value="Acyl-CoA N-acyltransferases (Nat)"/>
    <property type="match status" value="1"/>
</dbReference>
<dbReference type="InterPro" id="IPR016181">
    <property type="entry name" value="Acyl_CoA_acyltransferase"/>
</dbReference>
<evidence type="ECO:0000256" key="1">
    <source>
        <dbReference type="ARBA" id="ARBA00022654"/>
    </source>
</evidence>
<keyword evidence="2 6" id="KW-0808">Transferase</keyword>
<evidence type="ECO:0000256" key="2">
    <source>
        <dbReference type="ARBA" id="ARBA00022679"/>
    </source>
</evidence>
<dbReference type="InterPro" id="IPR001690">
    <property type="entry name" value="Autoind_synthase"/>
</dbReference>
<reference evidence="7 8" key="1">
    <citation type="submission" date="2013-12" db="EMBL/GenBank/DDBJ databases">
        <title>Complete genome sequence of Rhizobium etli bv. mimosae IE4771.</title>
        <authorList>
            <person name="Bustos P."/>
            <person name="Santamaria R.I."/>
            <person name="Lozano L."/>
            <person name="Ormeno-Orrillo E."/>
            <person name="Rogel M.A."/>
            <person name="Romero D."/>
            <person name="Cevallos M.A."/>
            <person name="Martinez-Romero E."/>
            <person name="Gonzalez V."/>
        </authorList>
    </citation>
    <scope>NUCLEOTIDE SEQUENCE [LARGE SCALE GENOMIC DNA]</scope>
    <source>
        <strain evidence="7 8">IE4771</strain>
    </source>
</reference>